<evidence type="ECO:0000256" key="7">
    <source>
        <dbReference type="ARBA" id="ARBA00023065"/>
    </source>
</evidence>
<evidence type="ECO:0000256" key="11">
    <source>
        <dbReference type="ARBA" id="ARBA00035585"/>
    </source>
</evidence>
<feature type="transmembrane region" description="Helical" evidence="12">
    <location>
        <begin position="67"/>
        <end position="85"/>
    </location>
</feature>
<dbReference type="PANTHER" id="PTHR28259">
    <property type="entry name" value="FLUORIDE EXPORT PROTEIN 1-RELATED"/>
    <property type="match status" value="1"/>
</dbReference>
<feature type="transmembrane region" description="Helical" evidence="12">
    <location>
        <begin position="97"/>
        <end position="119"/>
    </location>
</feature>
<keyword evidence="3" id="KW-0997">Cell inner membrane</keyword>
<dbReference type="Proteomes" id="UP000595101">
    <property type="component" value="Chromosome"/>
</dbReference>
<dbReference type="GO" id="GO:0046872">
    <property type="term" value="F:metal ion binding"/>
    <property type="evidence" value="ECO:0007669"/>
    <property type="project" value="UniProtKB-KW"/>
</dbReference>
<keyword evidence="12" id="KW-0479">Metal-binding</keyword>
<comment type="catalytic activity">
    <reaction evidence="11">
        <text>fluoride(in) = fluoride(out)</text>
        <dbReference type="Rhea" id="RHEA:76159"/>
        <dbReference type="ChEBI" id="CHEBI:17051"/>
    </reaction>
    <physiologicalReaction direction="left-to-right" evidence="11">
        <dbReference type="Rhea" id="RHEA:76160"/>
    </physiologicalReaction>
</comment>
<keyword evidence="7 12" id="KW-0406">Ion transport</keyword>
<comment type="activity regulation">
    <text evidence="12">Na(+) is not transported, but it plays an essential structural role and its presence is essential for fluoride channel function.</text>
</comment>
<evidence type="ECO:0000256" key="8">
    <source>
        <dbReference type="ARBA" id="ARBA00023136"/>
    </source>
</evidence>
<evidence type="ECO:0000256" key="1">
    <source>
        <dbReference type="ARBA" id="ARBA00004651"/>
    </source>
</evidence>
<keyword evidence="8 12" id="KW-0472">Membrane</keyword>
<comment type="function">
    <text evidence="12">Fluoride-specific ion channel. Important for reducing fluoride concentration in the cell, thus reducing its toxicity.</text>
</comment>
<dbReference type="RefSeq" id="WP_042657756.1">
    <property type="nucleotide sequence ID" value="NZ_CDBR01000085.1"/>
</dbReference>
<keyword evidence="2 12" id="KW-1003">Cell membrane</keyword>
<keyword evidence="4 12" id="KW-0812">Transmembrane</keyword>
<feature type="binding site" evidence="12">
    <location>
        <position position="75"/>
    </location>
    <ligand>
        <name>Na(+)</name>
        <dbReference type="ChEBI" id="CHEBI:29101"/>
        <note>structural</note>
    </ligand>
</feature>
<keyword evidence="5 12" id="KW-1133">Transmembrane helix</keyword>
<dbReference type="GO" id="GO:0005886">
    <property type="term" value="C:plasma membrane"/>
    <property type="evidence" value="ECO:0007669"/>
    <property type="project" value="UniProtKB-SubCell"/>
</dbReference>
<evidence type="ECO:0000313" key="14">
    <source>
        <dbReference type="Proteomes" id="UP000595101"/>
    </source>
</evidence>
<dbReference type="GeneID" id="60785183"/>
<protein>
    <recommendedName>
        <fullName evidence="12">Fluoride-specific ion channel FluC</fullName>
    </recommendedName>
</protein>
<dbReference type="GO" id="GO:0140114">
    <property type="term" value="P:cellular detoxification of fluoride"/>
    <property type="evidence" value="ECO:0007669"/>
    <property type="project" value="UniProtKB-UniRule"/>
</dbReference>
<dbReference type="Pfam" id="PF02537">
    <property type="entry name" value="CRCB"/>
    <property type="match status" value="1"/>
</dbReference>
<comment type="subcellular location">
    <subcellularLocation>
        <location evidence="1 12">Cell membrane</location>
        <topology evidence="1 12">Multi-pass membrane protein</topology>
    </subcellularLocation>
</comment>
<feature type="binding site" evidence="12">
    <location>
        <position position="78"/>
    </location>
    <ligand>
        <name>Na(+)</name>
        <dbReference type="ChEBI" id="CHEBI:29101"/>
        <note>structural</note>
    </ligand>
</feature>
<evidence type="ECO:0000256" key="2">
    <source>
        <dbReference type="ARBA" id="ARBA00022475"/>
    </source>
</evidence>
<evidence type="ECO:0000256" key="6">
    <source>
        <dbReference type="ARBA" id="ARBA00023053"/>
    </source>
</evidence>
<dbReference type="AlphaFoldDB" id="A0A1Q5VMD0"/>
<proteinExistence type="inferred from homology"/>
<keyword evidence="12" id="KW-0813">Transport</keyword>
<evidence type="ECO:0000313" key="13">
    <source>
        <dbReference type="EMBL" id="QPR56013.1"/>
    </source>
</evidence>
<evidence type="ECO:0000256" key="12">
    <source>
        <dbReference type="HAMAP-Rule" id="MF_00454"/>
    </source>
</evidence>
<evidence type="ECO:0000256" key="4">
    <source>
        <dbReference type="ARBA" id="ARBA00022692"/>
    </source>
</evidence>
<dbReference type="NCBIfam" id="TIGR00494">
    <property type="entry name" value="crcB"/>
    <property type="match status" value="1"/>
</dbReference>
<dbReference type="GO" id="GO:0062054">
    <property type="term" value="F:fluoride channel activity"/>
    <property type="evidence" value="ECO:0007669"/>
    <property type="project" value="UniProtKB-UniRule"/>
</dbReference>
<dbReference type="InterPro" id="IPR003691">
    <property type="entry name" value="FluC"/>
</dbReference>
<dbReference type="NCBIfam" id="NF010792">
    <property type="entry name" value="PRK14196.1"/>
    <property type="match status" value="1"/>
</dbReference>
<organism evidence="13 14">
    <name type="scientific">Aeromonas allosaccharophila</name>
    <dbReference type="NCBI Taxonomy" id="656"/>
    <lineage>
        <taxon>Bacteria</taxon>
        <taxon>Pseudomonadati</taxon>
        <taxon>Pseudomonadota</taxon>
        <taxon>Gammaproteobacteria</taxon>
        <taxon>Aeromonadales</taxon>
        <taxon>Aeromonadaceae</taxon>
        <taxon>Aeromonas</taxon>
    </lineage>
</organism>
<evidence type="ECO:0000256" key="5">
    <source>
        <dbReference type="ARBA" id="ARBA00022989"/>
    </source>
</evidence>
<evidence type="ECO:0000256" key="9">
    <source>
        <dbReference type="ARBA" id="ARBA00023303"/>
    </source>
</evidence>
<dbReference type="HAMAP" id="MF_00454">
    <property type="entry name" value="FluC"/>
    <property type="match status" value="1"/>
</dbReference>
<evidence type="ECO:0000256" key="10">
    <source>
        <dbReference type="ARBA" id="ARBA00035120"/>
    </source>
</evidence>
<sequence length="127" mass="13183">MLNSILAISCGASLGAISRWLLGTALNAIFPTIPPGTLIANLLGGYLIGIAIAFFSANPALSPEWRLLVITGFLGGLTTFSTFSAEVSSLLQAGRFVWAGAAIGVHVVGSLVMTIAGMWSMSMLQRL</sequence>
<gene>
    <name evidence="12 13" type="primary">crcB</name>
    <name evidence="12" type="synonym">fluC</name>
    <name evidence="13" type="ORF">I6G90_06215</name>
</gene>
<comment type="similarity">
    <text evidence="10 12">Belongs to the fluoride channel Fluc/FEX (TC 1.A.43) family.</text>
</comment>
<dbReference type="PANTHER" id="PTHR28259:SF1">
    <property type="entry name" value="FLUORIDE EXPORT PROTEIN 1-RELATED"/>
    <property type="match status" value="1"/>
</dbReference>
<feature type="transmembrane region" description="Helical" evidence="12">
    <location>
        <begin position="38"/>
        <end position="55"/>
    </location>
</feature>
<dbReference type="EMBL" id="CP065745">
    <property type="protein sequence ID" value="QPR56013.1"/>
    <property type="molecule type" value="Genomic_DNA"/>
</dbReference>
<name>A0A1Q5VMD0_9GAMM</name>
<keyword evidence="9 12" id="KW-0407">Ion channel</keyword>
<accession>A0A1Q5VMD0</accession>
<evidence type="ECO:0000256" key="3">
    <source>
        <dbReference type="ARBA" id="ARBA00022519"/>
    </source>
</evidence>
<dbReference type="KEGG" id="aall:I6G90_06215"/>
<reference evidence="13 14" key="1">
    <citation type="submission" date="2020-12" db="EMBL/GenBank/DDBJ databases">
        <title>FDA dAtabase for Regulatory Grade micrObial Sequences (FDA-ARGOS): Supporting development and validation of Infectious Disease Dx tests.</title>
        <authorList>
            <person name="Sproer C."/>
            <person name="Gronow S."/>
            <person name="Severitt S."/>
            <person name="Schroder I."/>
            <person name="Tallon L."/>
            <person name="Sadzewicz L."/>
            <person name="Zhao X."/>
            <person name="Boylan J."/>
            <person name="Ott S."/>
            <person name="Bowen H."/>
            <person name="Vavikolanu K."/>
            <person name="Mehta A."/>
            <person name="Aluvathingal J."/>
            <person name="Nadendla S."/>
            <person name="Lowell S."/>
            <person name="Myers T."/>
            <person name="Yan Y."/>
            <person name="Sichtig H."/>
        </authorList>
    </citation>
    <scope>NUCLEOTIDE SEQUENCE [LARGE SCALE GENOMIC DNA]</scope>
    <source>
        <strain evidence="13 14">FDAARGOS_933</strain>
    </source>
</reference>
<keyword evidence="6 12" id="KW-0915">Sodium</keyword>